<evidence type="ECO:0000256" key="23">
    <source>
        <dbReference type="SAM" id="Phobius"/>
    </source>
</evidence>
<dbReference type="CDD" id="cd18870">
    <property type="entry name" value="NUDIX_AcylCoAdiphos_Nudt19"/>
    <property type="match status" value="1"/>
</dbReference>
<feature type="transmembrane region" description="Helical" evidence="23">
    <location>
        <begin position="111"/>
        <end position="136"/>
    </location>
</feature>
<dbReference type="PROSITE" id="PS00605">
    <property type="entry name" value="ATPASE_C"/>
    <property type="match status" value="1"/>
</dbReference>
<evidence type="ECO:0000256" key="9">
    <source>
        <dbReference type="ARBA" id="ARBA00022547"/>
    </source>
</evidence>
<comment type="subcellular location">
    <subcellularLocation>
        <location evidence="4">Mitochondrion membrane</location>
        <topology evidence="4">Multi-pass membrane protein</topology>
    </subcellularLocation>
</comment>
<name>A0A4S9VJP8_AURPU</name>
<keyword evidence="16 23" id="KW-1133">Transmembrane helix</keyword>
<keyword evidence="15" id="KW-0809">Transit peptide</keyword>
<organism evidence="25 26">
    <name type="scientific">Aureobasidium pullulans</name>
    <name type="common">Black yeast</name>
    <name type="synonym">Pullularia pullulans</name>
    <dbReference type="NCBI Taxonomy" id="5580"/>
    <lineage>
        <taxon>Eukaryota</taxon>
        <taxon>Fungi</taxon>
        <taxon>Dikarya</taxon>
        <taxon>Ascomycota</taxon>
        <taxon>Pezizomycotina</taxon>
        <taxon>Dothideomycetes</taxon>
        <taxon>Dothideomycetidae</taxon>
        <taxon>Dothideales</taxon>
        <taxon>Saccotheciaceae</taxon>
        <taxon>Aureobasidium</taxon>
    </lineage>
</organism>
<evidence type="ECO:0000256" key="21">
    <source>
        <dbReference type="ARBA" id="ARBA00023211"/>
    </source>
</evidence>
<comment type="caution">
    <text evidence="25">The sequence shown here is derived from an EMBL/GenBank/DDBJ whole genome shotgun (WGS) entry which is preliminary data.</text>
</comment>
<accession>A0A4S9VJP8</accession>
<dbReference type="InterPro" id="IPR020537">
    <property type="entry name" value="ATP_synth_F0_csu_DDCD_BS"/>
</dbReference>
<evidence type="ECO:0000256" key="6">
    <source>
        <dbReference type="ARBA" id="ARBA00011648"/>
    </source>
</evidence>
<proteinExistence type="inferred from homology"/>
<keyword evidence="12" id="KW-0375">Hydrogen ion transport</keyword>
<evidence type="ECO:0000259" key="24">
    <source>
        <dbReference type="PROSITE" id="PS51462"/>
    </source>
</evidence>
<keyword evidence="9" id="KW-0138">CF(0)</keyword>
<evidence type="ECO:0000256" key="5">
    <source>
        <dbReference type="ARBA" id="ARBA00006704"/>
    </source>
</evidence>
<dbReference type="PANTHER" id="PTHR12318:SF0">
    <property type="entry name" value="ACYL-COENZYME A DIPHOSPHATASE NUDT19"/>
    <property type="match status" value="1"/>
</dbReference>
<comment type="function">
    <text evidence="3">Mitochondrial membrane ATP synthase (F(1)F(0) ATP synthase or Complex V) produces ATP from ADP in the presence of a proton gradient across the membrane which is generated by electron transport complexes of the respiratory chain. F-type ATPases consist of two structural domains, F(1) - containing the extramembraneous catalytic core and F(0) - containing the membrane proton channel, linked together by a central stalk and a peripheral stalk. During catalysis, ATP synthesis in the catalytic domain of F(1) is coupled via a rotary mechanism of the central stalk subunits to proton translocation. Part of the complex F(0) domain. A homomeric c-ring of probably 10 subunits is part of the complex rotary element.</text>
</comment>
<evidence type="ECO:0000256" key="3">
    <source>
        <dbReference type="ARBA" id="ARBA00003897"/>
    </source>
</evidence>
<keyword evidence="19" id="KW-0496">Mitochondrion</keyword>
<dbReference type="Gene3D" id="3.90.79.10">
    <property type="entry name" value="Nucleoside Triphosphate Pyrophosphohydrolase"/>
    <property type="match status" value="1"/>
</dbReference>
<dbReference type="FunFam" id="1.20.20.10:FF:000006">
    <property type="entry name" value="ATP synthase subunit 9, mitochondrial"/>
    <property type="match status" value="1"/>
</dbReference>
<evidence type="ECO:0000256" key="1">
    <source>
        <dbReference type="ARBA" id="ARBA00001936"/>
    </source>
</evidence>
<dbReference type="CDD" id="cd18182">
    <property type="entry name" value="ATP-synt_Fo_c_ATP5G3"/>
    <property type="match status" value="1"/>
</dbReference>
<dbReference type="GO" id="GO:0015986">
    <property type="term" value="P:proton motive force-driven ATP synthesis"/>
    <property type="evidence" value="ECO:0007669"/>
    <property type="project" value="InterPro"/>
</dbReference>
<evidence type="ECO:0000256" key="22">
    <source>
        <dbReference type="ARBA" id="ARBA00030961"/>
    </source>
</evidence>
<dbReference type="SUPFAM" id="SSF55811">
    <property type="entry name" value="Nudix"/>
    <property type="match status" value="1"/>
</dbReference>
<dbReference type="PROSITE" id="PS51462">
    <property type="entry name" value="NUDIX"/>
    <property type="match status" value="1"/>
</dbReference>
<dbReference type="PANTHER" id="PTHR12318">
    <property type="entry name" value="TESTOSTERONE-REGULATED PROTEIN RP2"/>
    <property type="match status" value="1"/>
</dbReference>
<keyword evidence="10 23" id="KW-0812">Transmembrane</keyword>
<dbReference type="Proteomes" id="UP000310121">
    <property type="component" value="Unassembled WGS sequence"/>
</dbReference>
<comment type="subunit">
    <text evidence="6">F-type ATPases have 2 components, CF(1) - the catalytic core - and CF(0) - the membrane proton channel. CF(1) has five subunits: alpha(3), beta(3), gamma(1), delta(1), epsilon(1). CF(0) has three main subunits: a, b and c.</text>
</comment>
<keyword evidence="14" id="KW-0460">Magnesium</keyword>
<dbReference type="SUPFAM" id="SSF81333">
    <property type="entry name" value="F1F0 ATP synthase subunit C"/>
    <property type="match status" value="1"/>
</dbReference>
<evidence type="ECO:0000256" key="10">
    <source>
        <dbReference type="ARBA" id="ARBA00022692"/>
    </source>
</evidence>
<feature type="transmembrane region" description="Helical" evidence="23">
    <location>
        <begin position="79"/>
        <end position="99"/>
    </location>
</feature>
<evidence type="ECO:0000256" key="13">
    <source>
        <dbReference type="ARBA" id="ARBA00022801"/>
    </source>
</evidence>
<evidence type="ECO:0000256" key="19">
    <source>
        <dbReference type="ARBA" id="ARBA00023128"/>
    </source>
</evidence>
<keyword evidence="18" id="KW-0446">Lipid-binding</keyword>
<keyword evidence="21" id="KW-0464">Manganese</keyword>
<dbReference type="PRINTS" id="PR00124">
    <property type="entry name" value="ATPASEC"/>
</dbReference>
<feature type="domain" description="Nudix hydrolase" evidence="24">
    <location>
        <begin position="169"/>
        <end position="382"/>
    </location>
</feature>
<evidence type="ECO:0000256" key="8">
    <source>
        <dbReference type="ARBA" id="ARBA00022448"/>
    </source>
</evidence>
<dbReference type="GO" id="GO:0031966">
    <property type="term" value="C:mitochondrial membrane"/>
    <property type="evidence" value="ECO:0007669"/>
    <property type="project" value="UniProtKB-SubCell"/>
</dbReference>
<dbReference type="InterPro" id="IPR039121">
    <property type="entry name" value="NUDT19"/>
</dbReference>
<keyword evidence="11" id="KW-0479">Metal-binding</keyword>
<comment type="similarity">
    <text evidence="5">Belongs to the ATPase C chain family.</text>
</comment>
<dbReference type="GO" id="GO:0045259">
    <property type="term" value="C:proton-transporting ATP synthase complex"/>
    <property type="evidence" value="ECO:0007669"/>
    <property type="project" value="UniProtKB-KW"/>
</dbReference>
<evidence type="ECO:0000313" key="26">
    <source>
        <dbReference type="Proteomes" id="UP000310121"/>
    </source>
</evidence>
<protein>
    <recommendedName>
        <fullName evidence="7">ATP synthase subunit 9, mitochondrial</fullName>
    </recommendedName>
    <alternativeName>
        <fullName evidence="22">Lipid-binding protein</fullName>
    </alternativeName>
</protein>
<evidence type="ECO:0000256" key="15">
    <source>
        <dbReference type="ARBA" id="ARBA00022946"/>
    </source>
</evidence>
<evidence type="ECO:0000256" key="11">
    <source>
        <dbReference type="ARBA" id="ARBA00022723"/>
    </source>
</evidence>
<dbReference type="InterPro" id="IPR038662">
    <property type="entry name" value="ATP_synth_F0_csu_sf"/>
</dbReference>
<dbReference type="GO" id="GO:0046872">
    <property type="term" value="F:metal ion binding"/>
    <property type="evidence" value="ECO:0007669"/>
    <property type="project" value="UniProtKB-KW"/>
</dbReference>
<dbReference type="EMBL" id="QZBN01000047">
    <property type="protein sequence ID" value="THZ52359.1"/>
    <property type="molecule type" value="Genomic_DNA"/>
</dbReference>
<dbReference type="Pfam" id="PF00293">
    <property type="entry name" value="NUDIX"/>
    <property type="match status" value="1"/>
</dbReference>
<evidence type="ECO:0000256" key="14">
    <source>
        <dbReference type="ARBA" id="ARBA00022842"/>
    </source>
</evidence>
<keyword evidence="17" id="KW-0406">Ion transport</keyword>
<comment type="cofactor">
    <cofactor evidence="1">
        <name>Mn(2+)</name>
        <dbReference type="ChEBI" id="CHEBI:29035"/>
    </cofactor>
</comment>
<dbReference type="GO" id="GO:0008289">
    <property type="term" value="F:lipid binding"/>
    <property type="evidence" value="ECO:0007669"/>
    <property type="project" value="UniProtKB-KW"/>
</dbReference>
<evidence type="ECO:0000313" key="25">
    <source>
        <dbReference type="EMBL" id="THZ52359.1"/>
    </source>
</evidence>
<dbReference type="InterPro" id="IPR000086">
    <property type="entry name" value="NUDIX_hydrolase_dom"/>
</dbReference>
<dbReference type="Pfam" id="PF00137">
    <property type="entry name" value="ATP-synt_C"/>
    <property type="match status" value="1"/>
</dbReference>
<dbReference type="HAMAP" id="MF_01396">
    <property type="entry name" value="ATP_synth_c_bact"/>
    <property type="match status" value="1"/>
</dbReference>
<keyword evidence="20 23" id="KW-0472">Membrane</keyword>
<reference evidence="25 26" key="1">
    <citation type="submission" date="2018-10" db="EMBL/GenBank/DDBJ databases">
        <title>Fifty Aureobasidium pullulans genomes reveal a recombining polyextremotolerant generalist.</title>
        <authorList>
            <person name="Gostincar C."/>
            <person name="Turk M."/>
            <person name="Zajc J."/>
            <person name="Gunde-Cimerman N."/>
        </authorList>
    </citation>
    <scope>NUCLEOTIDE SEQUENCE [LARGE SCALE GENOMIC DNA]</scope>
    <source>
        <strain evidence="25 26">EXF-3844</strain>
    </source>
</reference>
<dbReference type="InterPro" id="IPR015797">
    <property type="entry name" value="NUDIX_hydrolase-like_dom_sf"/>
</dbReference>
<evidence type="ECO:0000256" key="4">
    <source>
        <dbReference type="ARBA" id="ARBA00004225"/>
    </source>
</evidence>
<evidence type="ECO:0000256" key="20">
    <source>
        <dbReference type="ARBA" id="ARBA00023136"/>
    </source>
</evidence>
<sequence length="498" mass="54674">MASRIVAPKMAQMAARPAFRAVQPKVAQRAFSGLRQATLVRPQTVSMVQKLAPVSRRAYSSEMANALVQVSQNIGMGNAAIGLGGAGIGIGLVFAALLQGVARNPSLRGQLFSYAILGFAFVEAIGLFDLMVAMMCKYRISSIRNMSKTTALGKQYEGNGEKGKKAPAIPRPSSSVLLISPQNHILLLRRVQTSSSFASAHVFPGGNISPFHDGEPPAPEDAARHHDSEVYRMAAVRETFEESGILLARTKEGRLLEVDEDEREKVRKLVHGDKIKFEDWLDEKDAKADLDNLIPFTRWITPTNLPKRFTTQMYIYLLPLSNTPKNLPSSSSTAEEDEPEVMIPTPTHDGGLEHTAARFLPPATWLRLARASRIVLFPPQFFLMYLLSPFLCPSGDVGKETPVPDAATLQQQRDQVLEFVKNGNWGEKCISPTVLGGKKREDGRVILGLDKPGAEAEAEGRKGDMERVVLVEFKKEGPRRVEVGLRKEVLAEGRASKL</sequence>
<evidence type="ECO:0000256" key="18">
    <source>
        <dbReference type="ARBA" id="ARBA00023121"/>
    </source>
</evidence>
<dbReference type="GO" id="GO:0015078">
    <property type="term" value="F:proton transmembrane transporter activity"/>
    <property type="evidence" value="ECO:0007669"/>
    <property type="project" value="InterPro"/>
</dbReference>
<comment type="cofactor">
    <cofactor evidence="2">
        <name>Mg(2+)</name>
        <dbReference type="ChEBI" id="CHEBI:18420"/>
    </cofactor>
</comment>
<evidence type="ECO:0000256" key="7">
    <source>
        <dbReference type="ARBA" id="ARBA00019317"/>
    </source>
</evidence>
<evidence type="ECO:0000256" key="2">
    <source>
        <dbReference type="ARBA" id="ARBA00001946"/>
    </source>
</evidence>
<dbReference type="InterPro" id="IPR000454">
    <property type="entry name" value="ATP_synth_F0_csu"/>
</dbReference>
<dbReference type="InterPro" id="IPR002379">
    <property type="entry name" value="ATPase_proteolipid_c-like_dom"/>
</dbReference>
<gene>
    <name evidence="25" type="ORF">D6C90_01168</name>
</gene>
<evidence type="ECO:0000256" key="16">
    <source>
        <dbReference type="ARBA" id="ARBA00022989"/>
    </source>
</evidence>
<dbReference type="AlphaFoldDB" id="A0A4S9VJP8"/>
<dbReference type="InterPro" id="IPR035921">
    <property type="entry name" value="F/V-ATP_Csub_sf"/>
</dbReference>
<dbReference type="GO" id="GO:0033177">
    <property type="term" value="C:proton-transporting two-sector ATPase complex, proton-transporting domain"/>
    <property type="evidence" value="ECO:0007669"/>
    <property type="project" value="InterPro"/>
</dbReference>
<keyword evidence="13" id="KW-0378">Hydrolase</keyword>
<dbReference type="Gene3D" id="1.20.20.10">
    <property type="entry name" value="F1F0 ATP synthase subunit C"/>
    <property type="match status" value="1"/>
</dbReference>
<evidence type="ECO:0000256" key="12">
    <source>
        <dbReference type="ARBA" id="ARBA00022781"/>
    </source>
</evidence>
<dbReference type="GO" id="GO:0016818">
    <property type="term" value="F:hydrolase activity, acting on acid anhydrides, in phosphorus-containing anhydrides"/>
    <property type="evidence" value="ECO:0007669"/>
    <property type="project" value="InterPro"/>
</dbReference>
<keyword evidence="8" id="KW-0813">Transport</keyword>
<evidence type="ECO:0000256" key="17">
    <source>
        <dbReference type="ARBA" id="ARBA00023065"/>
    </source>
</evidence>